<feature type="compositionally biased region" description="Polar residues" evidence="1">
    <location>
        <begin position="146"/>
        <end position="158"/>
    </location>
</feature>
<dbReference type="Proteomes" id="UP000064967">
    <property type="component" value="Chromosome"/>
</dbReference>
<dbReference type="EMBL" id="CP012333">
    <property type="protein sequence ID" value="AKU98421.1"/>
    <property type="molecule type" value="Genomic_DNA"/>
</dbReference>
<accession>A0A0K1PYG0</accession>
<dbReference type="AlphaFoldDB" id="A0A0K1PYG0"/>
<proteinExistence type="predicted"/>
<name>A0A0K1PYG0_9BACT</name>
<dbReference type="STRING" id="1391654.AKJ09_05085"/>
<organism evidence="2 3">
    <name type="scientific">Labilithrix luteola</name>
    <dbReference type="NCBI Taxonomy" id="1391654"/>
    <lineage>
        <taxon>Bacteria</taxon>
        <taxon>Pseudomonadati</taxon>
        <taxon>Myxococcota</taxon>
        <taxon>Polyangia</taxon>
        <taxon>Polyangiales</taxon>
        <taxon>Labilitrichaceae</taxon>
        <taxon>Labilithrix</taxon>
    </lineage>
</organism>
<feature type="region of interest" description="Disordered" evidence="1">
    <location>
        <begin position="142"/>
        <end position="164"/>
    </location>
</feature>
<evidence type="ECO:0000313" key="2">
    <source>
        <dbReference type="EMBL" id="AKU98421.1"/>
    </source>
</evidence>
<evidence type="ECO:0000256" key="1">
    <source>
        <dbReference type="SAM" id="MobiDB-lite"/>
    </source>
</evidence>
<keyword evidence="3" id="KW-1185">Reference proteome</keyword>
<reference evidence="2 3" key="1">
    <citation type="submission" date="2015-08" db="EMBL/GenBank/DDBJ databases">
        <authorList>
            <person name="Babu N.S."/>
            <person name="Beckwith C.J."/>
            <person name="Beseler K.G."/>
            <person name="Brison A."/>
            <person name="Carone J.V."/>
            <person name="Caskin T.P."/>
            <person name="Diamond M."/>
            <person name="Durham M.E."/>
            <person name="Foxe J.M."/>
            <person name="Go M."/>
            <person name="Henderson B.A."/>
            <person name="Jones I.B."/>
            <person name="McGettigan J.A."/>
            <person name="Micheletti S.J."/>
            <person name="Nasrallah M.E."/>
            <person name="Ortiz D."/>
            <person name="Piller C.R."/>
            <person name="Privatt S.R."/>
            <person name="Schneider S.L."/>
            <person name="Sharp S."/>
            <person name="Smith T.C."/>
            <person name="Stanton J.D."/>
            <person name="Ullery H.E."/>
            <person name="Wilson R.J."/>
            <person name="Serrano M.G."/>
            <person name="Buck G."/>
            <person name="Lee V."/>
            <person name="Wang Y."/>
            <person name="Carvalho R."/>
            <person name="Voegtly L."/>
            <person name="Shi R."/>
            <person name="Duckworth R."/>
            <person name="Johnson A."/>
            <person name="Loviza R."/>
            <person name="Walstead R."/>
            <person name="Shah Z."/>
            <person name="Kiflezghi M."/>
            <person name="Wade K."/>
            <person name="Ball S.L."/>
            <person name="Bradley K.W."/>
            <person name="Asai D.J."/>
            <person name="Bowman C.A."/>
            <person name="Russell D.A."/>
            <person name="Pope W.H."/>
            <person name="Jacobs-Sera D."/>
            <person name="Hendrix R.W."/>
            <person name="Hatfull G.F."/>
        </authorList>
    </citation>
    <scope>NUCLEOTIDE SEQUENCE [LARGE SCALE GENOMIC DNA]</scope>
    <source>
        <strain evidence="2 3">DSM 27648</strain>
    </source>
</reference>
<protein>
    <submittedName>
        <fullName evidence="2">Uncharacterized protein</fullName>
    </submittedName>
</protein>
<gene>
    <name evidence="2" type="ORF">AKJ09_05085</name>
</gene>
<dbReference type="KEGG" id="llu:AKJ09_05085"/>
<sequence>MIMQSAAALFRLALGVAVVATLAAVVVGTGASDASTKAMPMTVTSAPFSAPSRCVPTSNVHLFVSPEVPVAGSSFRVLAVTDKPLDAELVVESTSASSDGGSDTSARSNLRHGGPPYFWIAEIPSSREASYTARLVRRQCRGESVASRTVTPSPSQERAPTPANHELWPTTTAWSHDLENVYSAWIETLFDAPEESMPTWPALQDVLRDRKRNLLFDYLGAGEDSVDAPDIRPDCADLPYFLRAYFSFKLRLPFGVSECGRGTANTPPKCTTNIETNEQRPPTYDPKATASQNFGAFLRVTLATRAHSGSARIALDDENSDYYPVALTWESLRPGTIYADPYGHVFVLAKRLPQNAKRAGVLFAVDAQPDGTVARKRFWRGNFLYSDNPALGGPGWKRFRPLSRMGNKLVRWGDDAIRTNADYGDLSGQQARLSTVGFFDAMDDVLAPRPLDPEREAVEIVGALEEQVRTRVDSVDSGRQWLATGPAPAVMPSLEDLFETTGTWEDYSTPSRDLRLLVAMDFVTGFPDEVERRPQRFTMPAGKSATDVKSELGALLERELSSRTISYPRTDGSRFPLSLAAVLGRKVDLEVAYNPNDCAEFRWGAPPGSDERSTCVARASSAQQQRMDQLRIWFHERRRPPRR</sequence>
<dbReference type="PATRIC" id="fig|1391654.3.peg.5146"/>
<evidence type="ECO:0000313" key="3">
    <source>
        <dbReference type="Proteomes" id="UP000064967"/>
    </source>
</evidence>